<dbReference type="Gene3D" id="1.10.150.50">
    <property type="entry name" value="Transcription Factor, Ets-1"/>
    <property type="match status" value="1"/>
</dbReference>
<dbReference type="Pfam" id="PF00017">
    <property type="entry name" value="SH2"/>
    <property type="match status" value="2"/>
</dbReference>
<dbReference type="Proteomes" id="UP000639338">
    <property type="component" value="Unassembled WGS sequence"/>
</dbReference>
<dbReference type="SMART" id="SM00109">
    <property type="entry name" value="C1"/>
    <property type="match status" value="1"/>
</dbReference>
<dbReference type="PRINTS" id="PR00401">
    <property type="entry name" value="SH2DOMAIN"/>
</dbReference>
<protein>
    <recommendedName>
        <fullName evidence="13">Phosphatidylinositol 3-kinase regulatory subunit alpha</fullName>
    </recommendedName>
</protein>
<dbReference type="PRINTS" id="PR00678">
    <property type="entry name" value="PI3KINASEP85"/>
</dbReference>
<dbReference type="SMART" id="SM00454">
    <property type="entry name" value="SAM"/>
    <property type="match status" value="1"/>
</dbReference>
<dbReference type="InterPro" id="IPR046349">
    <property type="entry name" value="C1-like_sf"/>
</dbReference>
<feature type="domain" description="SAM" evidence="9">
    <location>
        <begin position="119"/>
        <end position="182"/>
    </location>
</feature>
<evidence type="ECO:0000256" key="5">
    <source>
        <dbReference type="SAM" id="Coils"/>
    </source>
</evidence>
<keyword evidence="3" id="KW-0862">Zinc</keyword>
<dbReference type="Pfam" id="PF00130">
    <property type="entry name" value="C1_1"/>
    <property type="match status" value="1"/>
</dbReference>
<dbReference type="FunFam" id="3.30.505.10:FF:000014">
    <property type="entry name" value="Phosphatidylinositol 3-kinase regulatory subunit alpha"/>
    <property type="match status" value="1"/>
</dbReference>
<name>A0A834XRG0_APHGI</name>
<dbReference type="Pfam" id="PF16454">
    <property type="entry name" value="PI3K_P85_iSH2"/>
    <property type="match status" value="1"/>
</dbReference>
<evidence type="ECO:0000259" key="10">
    <source>
        <dbReference type="PROSITE" id="PS50238"/>
    </source>
</evidence>
<dbReference type="SUPFAM" id="SSF55550">
    <property type="entry name" value="SH2 domain"/>
    <property type="match status" value="2"/>
</dbReference>
<evidence type="ECO:0000259" key="8">
    <source>
        <dbReference type="PROSITE" id="PS50081"/>
    </source>
</evidence>
<dbReference type="InterPro" id="IPR035022">
    <property type="entry name" value="PI3kinase_P85_nSH2"/>
</dbReference>
<dbReference type="CDD" id="cd00159">
    <property type="entry name" value="RhoGAP"/>
    <property type="match status" value="1"/>
</dbReference>
<dbReference type="CDD" id="cd09942">
    <property type="entry name" value="SH2_nSH2_p85_like"/>
    <property type="match status" value="1"/>
</dbReference>
<dbReference type="PANTHER" id="PTHR46075">
    <property type="entry name" value="CHIMERIN FAMILY MEMBER"/>
    <property type="match status" value="1"/>
</dbReference>
<dbReference type="InterPro" id="IPR001660">
    <property type="entry name" value="SAM"/>
</dbReference>
<dbReference type="SUPFAM" id="SSF57889">
    <property type="entry name" value="Cysteine-rich domain"/>
    <property type="match status" value="1"/>
</dbReference>
<comment type="caution">
    <text evidence="11">The sequence shown here is derived from an EMBL/GenBank/DDBJ whole genome shotgun (WGS) entry which is preliminary data.</text>
</comment>
<dbReference type="AlphaFoldDB" id="A0A834XRG0"/>
<dbReference type="SUPFAM" id="SSF48350">
    <property type="entry name" value="GTPase activation domain, GAP"/>
    <property type="match status" value="1"/>
</dbReference>
<dbReference type="Pfam" id="PF07647">
    <property type="entry name" value="SAM_2"/>
    <property type="match status" value="1"/>
</dbReference>
<dbReference type="InterPro" id="IPR002219">
    <property type="entry name" value="PKC_DAG/PE"/>
</dbReference>
<dbReference type="InterPro" id="IPR000980">
    <property type="entry name" value="SH2"/>
</dbReference>
<evidence type="ECO:0000313" key="11">
    <source>
        <dbReference type="EMBL" id="KAF7989476.1"/>
    </source>
</evidence>
<dbReference type="Gene3D" id="1.10.287.1490">
    <property type="match status" value="1"/>
</dbReference>
<proteinExistence type="predicted"/>
<evidence type="ECO:0000256" key="4">
    <source>
        <dbReference type="PROSITE-ProRule" id="PRU00191"/>
    </source>
</evidence>
<dbReference type="Gene3D" id="3.30.505.10">
    <property type="entry name" value="SH2 domain"/>
    <property type="match status" value="2"/>
</dbReference>
<dbReference type="EMBL" id="JACMRX010000005">
    <property type="protein sequence ID" value="KAF7989476.1"/>
    <property type="molecule type" value="Genomic_DNA"/>
</dbReference>
<dbReference type="InterPro" id="IPR032498">
    <property type="entry name" value="PI3K_P85_iSH2"/>
</dbReference>
<sequence>MENLNNLSNAVLSGTFEKFLMQKGNISSHPDGNKKDESSYVTITNGPFALVYIHELNVILLLGGKKKIGNKPGYTHKDCHACFHIVCTEFSGQHLCKWDTKGHALPGQLFDKDKPVSEWTSLNVVEWMSALNLYRYADVFKSKDIKGADLVHLDKDKLMNMGIKDEFHQKNILLCIEELCRPTSSSSTIDRGSLASDDDTSSCADSAIGLGNTGVKHDLVPQSFSVLEKCDKCNKYLRGLLHQGFLCQVCGLVAHRTCSATGLPASCQPPDGEGRQSRIISVFGLALCSQFDITTRQAPFLVERCTRTLEERAEYDSTLDLYKVYHNSPPNEQIIELREKLNQDINADISSYSPQCVASVLKKFLRELPDPVIPVQWYDRFLKAADNLAGANTDEQCAAKLSQLASELPGHHKTTLYYLMTHFCRICKLQHSRGYTEPPTLLVQVLCHILLRPPWEQIIKVVHNTEAHIRIIELLLLYGNWGEKLPEFASAPQPPPRKVSRPQFPVIERSMLVDEDGGYGGSISSERPISTDSKDFQQQKPRTLQEAEWYWGDITREEVNDKMMNAQDGTFLVRNASSGGGEYTLTLRKSGSNKLIKICHRNGKYGFSEPYNFNSVIDLVDHYRNCSLAQYNSILDIKLLYPISKYQVDEDVALIRDDVPNLVRRYLEIFDDLNVLEAMMHKYNDEYKRITYEIEIKRQATEAFTEVIKMLQLQNTLQEQFKAEAQPHEEDRLKKNSDVLLSRLHGMNISQQQLSMDLEAQIIEHRKFEREIQQAKFEMKQVIRQKDILLNCLLQNNVSSTKLATLTLQHGKKLSIDELGIQDIQEFDLSIHEDESTWQNFDCSRLDVDRVLKGRPDGTFLVRKAQTGQFALSIMCNSTINHCIIYATERGFGFAEPYNIHESLVHLVKHYAQNSLEEHNDQLKTTLAYPAYATEEQLSKLYEQQRIINALNDNQFEIDTFDLQMND</sequence>
<keyword evidence="5" id="KW-0175">Coiled coil</keyword>
<reference evidence="11 12" key="1">
    <citation type="submission" date="2020-08" db="EMBL/GenBank/DDBJ databases">
        <title>Aphidius gifuensis genome sequencing and assembly.</title>
        <authorList>
            <person name="Du Z."/>
        </authorList>
    </citation>
    <scope>NUCLEOTIDE SEQUENCE [LARGE SCALE GENOMIC DNA]</scope>
    <source>
        <strain evidence="11">YNYX2018</strain>
        <tissue evidence="11">Adults</tissue>
    </source>
</reference>
<keyword evidence="12" id="KW-1185">Reference proteome</keyword>
<dbReference type="PANTHER" id="PTHR46075:SF5">
    <property type="entry name" value="PHOSPHATIDYLINOSITOL 3-KINASE REGULATORY SUBUNIT ALPHA"/>
    <property type="match status" value="1"/>
</dbReference>
<dbReference type="PROSITE" id="PS50105">
    <property type="entry name" value="SAM_DOMAIN"/>
    <property type="match status" value="1"/>
</dbReference>
<dbReference type="GO" id="GO:0007165">
    <property type="term" value="P:signal transduction"/>
    <property type="evidence" value="ECO:0007669"/>
    <property type="project" value="InterPro"/>
</dbReference>
<accession>A0A834XRG0</accession>
<feature type="domain" description="Rho-GAP" evidence="10">
    <location>
        <begin position="285"/>
        <end position="483"/>
    </location>
</feature>
<keyword evidence="1" id="KW-0343">GTPase activation</keyword>
<feature type="domain" description="SH2" evidence="7">
    <location>
        <begin position="838"/>
        <end position="931"/>
    </location>
</feature>
<feature type="region of interest" description="Disordered" evidence="6">
    <location>
        <begin position="515"/>
        <end position="541"/>
    </location>
</feature>
<dbReference type="InterPro" id="IPR051854">
    <property type="entry name" value="Rho-type_GAP"/>
</dbReference>
<feature type="coiled-coil region" evidence="5">
    <location>
        <begin position="758"/>
        <end position="785"/>
    </location>
</feature>
<evidence type="ECO:0008006" key="13">
    <source>
        <dbReference type="Google" id="ProtNLM"/>
    </source>
</evidence>
<dbReference type="Gene3D" id="1.10.555.10">
    <property type="entry name" value="Rho GTPase activation protein"/>
    <property type="match status" value="1"/>
</dbReference>
<evidence type="ECO:0000259" key="9">
    <source>
        <dbReference type="PROSITE" id="PS50105"/>
    </source>
</evidence>
<dbReference type="PROSITE" id="PS00479">
    <property type="entry name" value="ZF_DAG_PE_1"/>
    <property type="match status" value="1"/>
</dbReference>
<dbReference type="OrthoDB" id="3175255at2759"/>
<dbReference type="GO" id="GO:0046872">
    <property type="term" value="F:metal ion binding"/>
    <property type="evidence" value="ECO:0007669"/>
    <property type="project" value="UniProtKB-KW"/>
</dbReference>
<dbReference type="FunFam" id="3.30.505.10:FF:000100">
    <property type="entry name" value="phosphatidylinositol 3-kinase regulatory subunit gamma"/>
    <property type="match status" value="1"/>
</dbReference>
<dbReference type="Gene3D" id="3.30.60.20">
    <property type="match status" value="1"/>
</dbReference>
<dbReference type="InterPro" id="IPR000198">
    <property type="entry name" value="RhoGAP_dom"/>
</dbReference>
<evidence type="ECO:0000256" key="1">
    <source>
        <dbReference type="ARBA" id="ARBA00022468"/>
    </source>
</evidence>
<evidence type="ECO:0000256" key="6">
    <source>
        <dbReference type="SAM" id="MobiDB-lite"/>
    </source>
</evidence>
<dbReference type="SMART" id="SM00252">
    <property type="entry name" value="SH2"/>
    <property type="match status" value="2"/>
</dbReference>
<dbReference type="PROSITE" id="PS50238">
    <property type="entry name" value="RHOGAP"/>
    <property type="match status" value="1"/>
</dbReference>
<dbReference type="FunFam" id="1.10.150.50:FF:000146">
    <property type="entry name" value="Phosphatidylinositol 3-kinase regulatory subunit alpha-like Protein"/>
    <property type="match status" value="1"/>
</dbReference>
<keyword evidence="4" id="KW-0727">SH2 domain</keyword>
<gene>
    <name evidence="11" type="ORF">HCN44_008150</name>
</gene>
<dbReference type="Pfam" id="PF00620">
    <property type="entry name" value="RhoGAP"/>
    <property type="match status" value="1"/>
</dbReference>
<evidence type="ECO:0000313" key="12">
    <source>
        <dbReference type="Proteomes" id="UP000639338"/>
    </source>
</evidence>
<evidence type="ECO:0000256" key="3">
    <source>
        <dbReference type="ARBA" id="ARBA00022833"/>
    </source>
</evidence>
<dbReference type="SUPFAM" id="SSF47769">
    <property type="entry name" value="SAM/Pointed domain"/>
    <property type="match status" value="1"/>
</dbReference>
<feature type="domain" description="Phorbol-ester/DAG-type" evidence="8">
    <location>
        <begin position="216"/>
        <end position="267"/>
    </location>
</feature>
<dbReference type="PROSITE" id="PS50001">
    <property type="entry name" value="SH2"/>
    <property type="match status" value="2"/>
</dbReference>
<dbReference type="SMART" id="SM00324">
    <property type="entry name" value="RhoGAP"/>
    <property type="match status" value="1"/>
</dbReference>
<evidence type="ECO:0000259" key="7">
    <source>
        <dbReference type="PROSITE" id="PS50001"/>
    </source>
</evidence>
<dbReference type="CDD" id="cd20830">
    <property type="entry name" value="C1_PIK3R-like_rpt2"/>
    <property type="match status" value="1"/>
</dbReference>
<dbReference type="InterPro" id="IPR008936">
    <property type="entry name" value="Rho_GTPase_activation_prot"/>
</dbReference>
<dbReference type="GO" id="GO:0005096">
    <property type="term" value="F:GTPase activator activity"/>
    <property type="evidence" value="ECO:0007669"/>
    <property type="project" value="UniProtKB-KW"/>
</dbReference>
<evidence type="ECO:0000256" key="2">
    <source>
        <dbReference type="ARBA" id="ARBA00022723"/>
    </source>
</evidence>
<feature type="compositionally biased region" description="Polar residues" evidence="6">
    <location>
        <begin position="522"/>
        <end position="531"/>
    </location>
</feature>
<keyword evidence="2" id="KW-0479">Metal-binding</keyword>
<organism evidence="11 12">
    <name type="scientific">Aphidius gifuensis</name>
    <name type="common">Parasitoid wasp</name>
    <dbReference type="NCBI Taxonomy" id="684658"/>
    <lineage>
        <taxon>Eukaryota</taxon>
        <taxon>Metazoa</taxon>
        <taxon>Ecdysozoa</taxon>
        <taxon>Arthropoda</taxon>
        <taxon>Hexapoda</taxon>
        <taxon>Insecta</taxon>
        <taxon>Pterygota</taxon>
        <taxon>Neoptera</taxon>
        <taxon>Endopterygota</taxon>
        <taxon>Hymenoptera</taxon>
        <taxon>Apocrita</taxon>
        <taxon>Ichneumonoidea</taxon>
        <taxon>Braconidae</taxon>
        <taxon>Aphidiinae</taxon>
        <taxon>Aphidius</taxon>
    </lineage>
</organism>
<dbReference type="InterPro" id="IPR013761">
    <property type="entry name" value="SAM/pointed_sf"/>
</dbReference>
<feature type="domain" description="SH2" evidence="7">
    <location>
        <begin position="549"/>
        <end position="643"/>
    </location>
</feature>
<dbReference type="PROSITE" id="PS50081">
    <property type="entry name" value="ZF_DAG_PE_2"/>
    <property type="match status" value="1"/>
</dbReference>
<dbReference type="InterPro" id="IPR036860">
    <property type="entry name" value="SH2_dom_sf"/>
</dbReference>